<dbReference type="EMBL" id="MU857788">
    <property type="protein sequence ID" value="KAK4243709.1"/>
    <property type="molecule type" value="Genomic_DNA"/>
</dbReference>
<reference evidence="3" key="1">
    <citation type="journal article" date="2023" name="Mol. Phylogenet. Evol.">
        <title>Genome-scale phylogeny and comparative genomics of the fungal order Sordariales.</title>
        <authorList>
            <person name="Hensen N."/>
            <person name="Bonometti L."/>
            <person name="Westerberg I."/>
            <person name="Brannstrom I.O."/>
            <person name="Guillou S."/>
            <person name="Cros-Aarteil S."/>
            <person name="Calhoun S."/>
            <person name="Haridas S."/>
            <person name="Kuo A."/>
            <person name="Mondo S."/>
            <person name="Pangilinan J."/>
            <person name="Riley R."/>
            <person name="LaButti K."/>
            <person name="Andreopoulos B."/>
            <person name="Lipzen A."/>
            <person name="Chen C."/>
            <person name="Yan M."/>
            <person name="Daum C."/>
            <person name="Ng V."/>
            <person name="Clum A."/>
            <person name="Steindorff A."/>
            <person name="Ohm R.A."/>
            <person name="Martin F."/>
            <person name="Silar P."/>
            <person name="Natvig D.O."/>
            <person name="Lalanne C."/>
            <person name="Gautier V."/>
            <person name="Ament-Velasquez S.L."/>
            <person name="Kruys A."/>
            <person name="Hutchinson M.I."/>
            <person name="Powell A.J."/>
            <person name="Barry K."/>
            <person name="Miller A.N."/>
            <person name="Grigoriev I.V."/>
            <person name="Debuchy R."/>
            <person name="Gladieux P."/>
            <person name="Hiltunen Thoren M."/>
            <person name="Johannesson H."/>
        </authorList>
    </citation>
    <scope>NUCLEOTIDE SEQUENCE</scope>
    <source>
        <strain evidence="3">CBS 359.72</strain>
    </source>
</reference>
<keyword evidence="4" id="KW-1185">Reference proteome</keyword>
<feature type="domain" description="C2H2-type" evidence="2">
    <location>
        <begin position="278"/>
        <end position="300"/>
    </location>
</feature>
<dbReference type="Pfam" id="PF12874">
    <property type="entry name" value="zf-met"/>
    <property type="match status" value="1"/>
</dbReference>
<evidence type="ECO:0000256" key="1">
    <source>
        <dbReference type="ARBA" id="ARBA00022771"/>
    </source>
</evidence>
<evidence type="ECO:0000313" key="4">
    <source>
        <dbReference type="Proteomes" id="UP001303647"/>
    </source>
</evidence>
<evidence type="ECO:0000313" key="3">
    <source>
        <dbReference type="EMBL" id="KAK4243709.1"/>
    </source>
</evidence>
<comment type="caution">
    <text evidence="3">The sequence shown here is derived from an EMBL/GenBank/DDBJ whole genome shotgun (WGS) entry which is preliminary data.</text>
</comment>
<evidence type="ECO:0000259" key="2">
    <source>
        <dbReference type="PROSITE" id="PS00028"/>
    </source>
</evidence>
<sequence length="308" mass="35474">MNWKLEGEAGEDIGKDELRWESFRICYVQDGVYAIILRKAGYLPLVYIGSGTSVYRDVGTRIYKYKIRVLTPEKLKEAYDKGYKRTRIVVLAYYAIPEASQVPFIRPAILALEAAFSGIFWAIFNGILAPDQLAEIAAINREKQLAYGREYSRTLRKTKPEVVRARTRRANKLQAPKTEARQQEAIANGTYRYDVCGVNCRDAASLVIHNKTPRHARKVAEAAQAAEGKTPLYCTDCKLQFKYPSALKVHLKSKTHFRLSTRESLSRRQRTLDYRHHCKACNLKFPWASALRYHLRSEDHRRLSSQRN</sequence>
<keyword evidence="1" id="KW-0862">Zinc</keyword>
<keyword evidence="1" id="KW-0863">Zinc-finger</keyword>
<dbReference type="GO" id="GO:0008270">
    <property type="term" value="F:zinc ion binding"/>
    <property type="evidence" value="ECO:0007669"/>
    <property type="project" value="UniProtKB-KW"/>
</dbReference>
<dbReference type="GO" id="GO:0003676">
    <property type="term" value="F:nucleic acid binding"/>
    <property type="evidence" value="ECO:0007669"/>
    <property type="project" value="InterPro"/>
</dbReference>
<feature type="domain" description="C2H2-type" evidence="2">
    <location>
        <begin position="234"/>
        <end position="256"/>
    </location>
</feature>
<dbReference type="PROSITE" id="PS00028">
    <property type="entry name" value="ZINC_FINGER_C2H2_1"/>
    <property type="match status" value="2"/>
</dbReference>
<organism evidence="3 4">
    <name type="scientific">Corynascus novoguineensis</name>
    <dbReference type="NCBI Taxonomy" id="1126955"/>
    <lineage>
        <taxon>Eukaryota</taxon>
        <taxon>Fungi</taxon>
        <taxon>Dikarya</taxon>
        <taxon>Ascomycota</taxon>
        <taxon>Pezizomycotina</taxon>
        <taxon>Sordariomycetes</taxon>
        <taxon>Sordariomycetidae</taxon>
        <taxon>Sordariales</taxon>
        <taxon>Chaetomiaceae</taxon>
        <taxon>Corynascus</taxon>
    </lineage>
</organism>
<dbReference type="Gene3D" id="3.30.160.60">
    <property type="entry name" value="Classic Zinc Finger"/>
    <property type="match status" value="1"/>
</dbReference>
<dbReference type="SMART" id="SM00355">
    <property type="entry name" value="ZnF_C2H2"/>
    <property type="match status" value="3"/>
</dbReference>
<dbReference type="InterPro" id="IPR013087">
    <property type="entry name" value="Znf_C2H2_type"/>
</dbReference>
<name>A0AAN7HKT8_9PEZI</name>
<dbReference type="AlphaFoldDB" id="A0AAN7HKT8"/>
<keyword evidence="1" id="KW-0479">Metal-binding</keyword>
<dbReference type="Proteomes" id="UP001303647">
    <property type="component" value="Unassembled WGS sequence"/>
</dbReference>
<protein>
    <recommendedName>
        <fullName evidence="2">C2H2-type domain-containing protein</fullName>
    </recommendedName>
</protein>
<dbReference type="SUPFAM" id="SSF57667">
    <property type="entry name" value="beta-beta-alpha zinc fingers"/>
    <property type="match status" value="2"/>
</dbReference>
<gene>
    <name evidence="3" type="ORF">C7999DRAFT_35964</name>
</gene>
<dbReference type="InterPro" id="IPR003604">
    <property type="entry name" value="Matrin/U1-like-C_Znf_C2H2"/>
</dbReference>
<accession>A0AAN7HKT8</accession>
<proteinExistence type="predicted"/>
<reference evidence="3" key="2">
    <citation type="submission" date="2023-05" db="EMBL/GenBank/DDBJ databases">
        <authorList>
            <consortium name="Lawrence Berkeley National Laboratory"/>
            <person name="Steindorff A."/>
            <person name="Hensen N."/>
            <person name="Bonometti L."/>
            <person name="Westerberg I."/>
            <person name="Brannstrom I.O."/>
            <person name="Guillou S."/>
            <person name="Cros-Aarteil S."/>
            <person name="Calhoun S."/>
            <person name="Haridas S."/>
            <person name="Kuo A."/>
            <person name="Mondo S."/>
            <person name="Pangilinan J."/>
            <person name="Riley R."/>
            <person name="Labutti K."/>
            <person name="Andreopoulos B."/>
            <person name="Lipzen A."/>
            <person name="Chen C."/>
            <person name="Yanf M."/>
            <person name="Daum C."/>
            <person name="Ng V."/>
            <person name="Clum A."/>
            <person name="Ohm R."/>
            <person name="Martin F."/>
            <person name="Silar P."/>
            <person name="Natvig D."/>
            <person name="Lalanne C."/>
            <person name="Gautier V."/>
            <person name="Ament-Velasquez S.L."/>
            <person name="Kruys A."/>
            <person name="Hutchinson M.I."/>
            <person name="Powell A.J."/>
            <person name="Barry K."/>
            <person name="Miller A.N."/>
            <person name="Grigoriev I.V."/>
            <person name="Debuchy R."/>
            <person name="Gladieux P."/>
            <person name="Thoren M.H."/>
            <person name="Johannesson H."/>
        </authorList>
    </citation>
    <scope>NUCLEOTIDE SEQUENCE</scope>
    <source>
        <strain evidence="3">CBS 359.72</strain>
    </source>
</reference>
<dbReference type="InterPro" id="IPR036236">
    <property type="entry name" value="Znf_C2H2_sf"/>
</dbReference>
<dbReference type="SMART" id="SM00451">
    <property type="entry name" value="ZnF_U1"/>
    <property type="match status" value="3"/>
</dbReference>